<reference evidence="3 4" key="1">
    <citation type="submission" date="2015-03" db="EMBL/GenBank/DDBJ databases">
        <authorList>
            <person name="Urmite Genomes"/>
        </authorList>
    </citation>
    <scope>NUCLEOTIDE SEQUENCE [LARGE SCALE GENOMIC DNA]</scope>
    <source>
        <strain evidence="3 4">CSUR P1491</strain>
    </source>
</reference>
<feature type="chain" id="PRO_5039253442" evidence="2">
    <location>
        <begin position="24"/>
        <end position="169"/>
    </location>
</feature>
<protein>
    <submittedName>
        <fullName evidence="3">Uncharacterized protein</fullName>
    </submittedName>
</protein>
<dbReference type="PROSITE" id="PS51257">
    <property type="entry name" value="PROKAR_LIPOPROTEIN"/>
    <property type="match status" value="1"/>
</dbReference>
<dbReference type="Proteomes" id="UP000199251">
    <property type="component" value="Unassembled WGS sequence"/>
</dbReference>
<sequence length="169" mass="17448">MFRLIVTGAMCCVAITACGSHQASGPSTSGSSSPKPLASSSITAAPPATTTVAPAPTSSAPPDCVGLSICTPPPPDAEGNPACYYSDGWQSNSAGAGIEVWYFHEPQNMSKPDKVTAIVRKKDGTNESQDAAIEAGQQTHRFEFPTIDKSTVQEVLLASTSGRCFVIGN</sequence>
<accession>A0A0E4GYR9</accession>
<evidence type="ECO:0000256" key="2">
    <source>
        <dbReference type="SAM" id="SignalP"/>
    </source>
</evidence>
<gene>
    <name evidence="3" type="ORF">BN1232_03638</name>
</gene>
<dbReference type="STRING" id="141349.BN1232_03638"/>
<evidence type="ECO:0000313" key="4">
    <source>
        <dbReference type="Proteomes" id="UP000199251"/>
    </source>
</evidence>
<evidence type="ECO:0000256" key="1">
    <source>
        <dbReference type="SAM" id="MobiDB-lite"/>
    </source>
</evidence>
<dbReference type="AlphaFoldDB" id="A0A0E4GYR9"/>
<organism evidence="3 4">
    <name type="scientific">Mycobacterium lentiflavum</name>
    <dbReference type="NCBI Taxonomy" id="141349"/>
    <lineage>
        <taxon>Bacteria</taxon>
        <taxon>Bacillati</taxon>
        <taxon>Actinomycetota</taxon>
        <taxon>Actinomycetes</taxon>
        <taxon>Mycobacteriales</taxon>
        <taxon>Mycobacteriaceae</taxon>
        <taxon>Mycobacterium</taxon>
        <taxon>Mycobacterium simiae complex</taxon>
    </lineage>
</organism>
<evidence type="ECO:0000313" key="3">
    <source>
        <dbReference type="EMBL" id="CQD16767.1"/>
    </source>
</evidence>
<feature type="signal peptide" evidence="2">
    <location>
        <begin position="1"/>
        <end position="23"/>
    </location>
</feature>
<name>A0A0E4GYR9_MYCLN</name>
<proteinExistence type="predicted"/>
<dbReference type="OrthoDB" id="4734960at2"/>
<dbReference type="EMBL" id="CTEE01000001">
    <property type="protein sequence ID" value="CQD16767.1"/>
    <property type="molecule type" value="Genomic_DNA"/>
</dbReference>
<feature type="region of interest" description="Disordered" evidence="1">
    <location>
        <begin position="21"/>
        <end position="57"/>
    </location>
</feature>
<keyword evidence="2" id="KW-0732">Signal</keyword>